<sequence length="352" mass="37289">MSIGNTEAPASPLREATKLRMNQAIGAAMADEMREDDTVVVFGEDVAQSGGVFKTSVGLLDEFGPSRVRDTPISEMAIAGAAVGAAAAGLRPVIEIMFAEFYGVALDQIVTQAAKLHYLSNGALTIPLVSRGSCGAGRGFGATHSQTLETWFLATPGLKLAVCSGAQSAYGLLRSAIRDDNPVVFLEPKALYGEREEVVTGDEGIIPLGVAATKRAGDDVTLVTLGQMVGVSLRAAAALESRVSVEVIDLQTLLPWDHAAVLASVARTRRLVVVEENPFTGGWGTEIVAHVASQLHGQLDAPPHRVTTPDVPVPFNRTLEFTYLPSAEYVAEQVAHLVEHGILPAPWWEVYA</sequence>
<dbReference type="PANTHER" id="PTHR43257">
    <property type="entry name" value="PYRUVATE DEHYDROGENASE E1 COMPONENT BETA SUBUNIT"/>
    <property type="match status" value="1"/>
</dbReference>
<dbReference type="InterPro" id="IPR033248">
    <property type="entry name" value="Transketolase_C"/>
</dbReference>
<dbReference type="NCBIfam" id="NF006667">
    <property type="entry name" value="PRK09212.1"/>
    <property type="match status" value="1"/>
</dbReference>
<dbReference type="Proteomes" id="UP000254134">
    <property type="component" value="Unassembled WGS sequence"/>
</dbReference>
<accession>A0A7M2YW73</accession>
<keyword evidence="5" id="KW-0670">Pyruvate</keyword>
<dbReference type="Pfam" id="PF02779">
    <property type="entry name" value="Transket_pyr"/>
    <property type="match status" value="1"/>
</dbReference>
<dbReference type="GO" id="GO:0016491">
    <property type="term" value="F:oxidoreductase activity"/>
    <property type="evidence" value="ECO:0007669"/>
    <property type="project" value="UniProtKB-KW"/>
</dbReference>
<protein>
    <submittedName>
        <fullName evidence="5">Pyruvate/2-oxoglutarate dehydrogenase complex dehydrogenase (E1) component</fullName>
    </submittedName>
</protein>
<dbReference type="InterPro" id="IPR029061">
    <property type="entry name" value="THDP-binding"/>
</dbReference>
<dbReference type="RefSeq" id="WP_114796389.1">
    <property type="nucleotide sequence ID" value="NZ_QQZY01000004.1"/>
</dbReference>
<dbReference type="FunFam" id="3.40.50.920:FF:000001">
    <property type="entry name" value="Pyruvate dehydrogenase E1 beta subunit"/>
    <property type="match status" value="1"/>
</dbReference>
<dbReference type="InterPro" id="IPR009014">
    <property type="entry name" value="Transketo_C/PFOR_II"/>
</dbReference>
<reference evidence="6" key="2">
    <citation type="journal article" date="2019" name="MicrobiologyOpen">
        <title>High-quality draft genome sequence of Gaiella occulta isolated from a 150 meter deep mineral water borehole and comparison with the genome sequences of other deep-branching lineages of the phylum Actinobacteria.</title>
        <authorList>
            <person name="Severino R."/>
            <person name="Froufe H.J.C."/>
            <person name="Barroso C."/>
            <person name="Albuquerque L."/>
            <person name="Lobo-da-Cunha A."/>
            <person name="da Costa M.S."/>
            <person name="Egas C."/>
        </authorList>
    </citation>
    <scope>NUCLEOTIDE SEQUENCE [LARGE SCALE GENOMIC DNA]</scope>
    <source>
        <strain evidence="6">F2-233</strain>
    </source>
</reference>
<evidence type="ECO:0000256" key="1">
    <source>
        <dbReference type="ARBA" id="ARBA00001964"/>
    </source>
</evidence>
<proteinExistence type="predicted"/>
<comment type="cofactor">
    <cofactor evidence="1">
        <name>thiamine diphosphate</name>
        <dbReference type="ChEBI" id="CHEBI:58937"/>
    </cofactor>
</comment>
<dbReference type="PANTHER" id="PTHR43257:SF2">
    <property type="entry name" value="PYRUVATE DEHYDROGENASE E1 COMPONENT SUBUNIT BETA"/>
    <property type="match status" value="1"/>
</dbReference>
<dbReference type="AlphaFoldDB" id="A0A7M2YW73"/>
<dbReference type="GO" id="GO:0000287">
    <property type="term" value="F:magnesium ion binding"/>
    <property type="evidence" value="ECO:0007669"/>
    <property type="project" value="UniProtKB-ARBA"/>
</dbReference>
<evidence type="ECO:0000256" key="2">
    <source>
        <dbReference type="ARBA" id="ARBA00023002"/>
    </source>
</evidence>
<dbReference type="SUPFAM" id="SSF52922">
    <property type="entry name" value="TK C-terminal domain-like"/>
    <property type="match status" value="1"/>
</dbReference>
<keyword evidence="3" id="KW-0786">Thiamine pyrophosphate</keyword>
<dbReference type="SUPFAM" id="SSF52518">
    <property type="entry name" value="Thiamin diphosphate-binding fold (THDP-binding)"/>
    <property type="match status" value="1"/>
</dbReference>
<evidence type="ECO:0000313" key="5">
    <source>
        <dbReference type="EMBL" id="RDI74392.1"/>
    </source>
</evidence>
<dbReference type="EMBL" id="QQZY01000004">
    <property type="protein sequence ID" value="RDI74392.1"/>
    <property type="molecule type" value="Genomic_DNA"/>
</dbReference>
<comment type="caution">
    <text evidence="5">The sequence shown here is derived from an EMBL/GenBank/DDBJ whole genome shotgun (WGS) entry which is preliminary data.</text>
</comment>
<organism evidence="5 6">
    <name type="scientific">Gaiella occulta</name>
    <dbReference type="NCBI Taxonomy" id="1002870"/>
    <lineage>
        <taxon>Bacteria</taxon>
        <taxon>Bacillati</taxon>
        <taxon>Actinomycetota</taxon>
        <taxon>Thermoleophilia</taxon>
        <taxon>Gaiellales</taxon>
        <taxon>Gaiellaceae</taxon>
        <taxon>Gaiella</taxon>
    </lineage>
</organism>
<gene>
    <name evidence="5" type="ORF">Gocc_1968</name>
</gene>
<evidence type="ECO:0000256" key="3">
    <source>
        <dbReference type="ARBA" id="ARBA00023052"/>
    </source>
</evidence>
<dbReference type="FunFam" id="3.40.50.970:FF:000001">
    <property type="entry name" value="Pyruvate dehydrogenase E1 beta subunit"/>
    <property type="match status" value="1"/>
</dbReference>
<name>A0A7M2YW73_9ACTN</name>
<dbReference type="InterPro" id="IPR005475">
    <property type="entry name" value="Transketolase-like_Pyr-bd"/>
</dbReference>
<evidence type="ECO:0000259" key="4">
    <source>
        <dbReference type="SMART" id="SM00861"/>
    </source>
</evidence>
<dbReference type="CDD" id="cd07036">
    <property type="entry name" value="TPP_PYR_E1-PDHc-beta_like"/>
    <property type="match status" value="1"/>
</dbReference>
<feature type="domain" description="Transketolase-like pyrimidine-binding" evidence="4">
    <location>
        <begin position="19"/>
        <end position="194"/>
    </location>
</feature>
<evidence type="ECO:0000313" key="6">
    <source>
        <dbReference type="Proteomes" id="UP000254134"/>
    </source>
</evidence>
<keyword evidence="2" id="KW-0560">Oxidoreductase</keyword>
<dbReference type="Gene3D" id="3.40.50.920">
    <property type="match status" value="1"/>
</dbReference>
<dbReference type="Gene3D" id="3.40.50.970">
    <property type="match status" value="1"/>
</dbReference>
<dbReference type="Pfam" id="PF02780">
    <property type="entry name" value="Transketolase_C"/>
    <property type="match status" value="1"/>
</dbReference>
<keyword evidence="6" id="KW-1185">Reference proteome</keyword>
<dbReference type="SMART" id="SM00861">
    <property type="entry name" value="Transket_pyr"/>
    <property type="match status" value="1"/>
</dbReference>
<reference evidence="5 6" key="1">
    <citation type="submission" date="2018-07" db="EMBL/GenBank/DDBJ databases">
        <title>High-quality-draft genome sequence of Gaiella occulta.</title>
        <authorList>
            <person name="Severino R."/>
            <person name="Froufe H.J.C."/>
            <person name="Rainey F.A."/>
            <person name="Barroso C."/>
            <person name="Albuquerque L."/>
            <person name="Lobo-Da-Cunha A."/>
            <person name="Da Costa M.S."/>
            <person name="Egas C."/>
        </authorList>
    </citation>
    <scope>NUCLEOTIDE SEQUENCE [LARGE SCALE GENOMIC DNA]</scope>
    <source>
        <strain evidence="5 6">F2-233</strain>
    </source>
</reference>
<dbReference type="OrthoDB" id="3457658at2"/>